<dbReference type="Proteomes" id="UP000823877">
    <property type="component" value="Unassembled WGS sequence"/>
</dbReference>
<proteinExistence type="predicted"/>
<reference evidence="1" key="2">
    <citation type="submission" date="2021-04" db="EMBL/GenBank/DDBJ databases">
        <authorList>
            <person name="Gilroy R."/>
        </authorList>
    </citation>
    <scope>NUCLEOTIDE SEQUENCE</scope>
    <source>
        <strain evidence="1">CHK188-16595</strain>
    </source>
</reference>
<gene>
    <name evidence="1" type="ORF">IAA37_02865</name>
</gene>
<sequence length="84" mass="8778">MPCVISVTKPAQAALRAFTKNTAALARTRVQLYALGSAFGGGGRAGGAGFTFFGIVHRIARGHFPLLILPETGVPPGREKEKIS</sequence>
<comment type="caution">
    <text evidence="1">The sequence shown here is derived from an EMBL/GenBank/DDBJ whole genome shotgun (WGS) entry which is preliminary data.</text>
</comment>
<evidence type="ECO:0000313" key="2">
    <source>
        <dbReference type="Proteomes" id="UP000823877"/>
    </source>
</evidence>
<accession>A0A9D2MI02</accession>
<reference evidence="1" key="1">
    <citation type="journal article" date="2021" name="PeerJ">
        <title>Extensive microbial diversity within the chicken gut microbiome revealed by metagenomics and culture.</title>
        <authorList>
            <person name="Gilroy R."/>
            <person name="Ravi A."/>
            <person name="Getino M."/>
            <person name="Pursley I."/>
            <person name="Horton D.L."/>
            <person name="Alikhan N.F."/>
            <person name="Baker D."/>
            <person name="Gharbi K."/>
            <person name="Hall N."/>
            <person name="Watson M."/>
            <person name="Adriaenssens E.M."/>
            <person name="Foster-Nyarko E."/>
            <person name="Jarju S."/>
            <person name="Secka A."/>
            <person name="Antonio M."/>
            <person name="Oren A."/>
            <person name="Chaudhuri R.R."/>
            <person name="La Ragione R."/>
            <person name="Hildebrand F."/>
            <person name="Pallen M.J."/>
        </authorList>
    </citation>
    <scope>NUCLEOTIDE SEQUENCE</scope>
    <source>
        <strain evidence="1">CHK188-16595</strain>
    </source>
</reference>
<name>A0A9D2MI02_9FIRM</name>
<evidence type="ECO:0000313" key="1">
    <source>
        <dbReference type="EMBL" id="HJB74599.1"/>
    </source>
</evidence>
<dbReference type="AlphaFoldDB" id="A0A9D2MI02"/>
<dbReference type="EMBL" id="DWXN01000005">
    <property type="protein sequence ID" value="HJB74599.1"/>
    <property type="molecule type" value="Genomic_DNA"/>
</dbReference>
<protein>
    <submittedName>
        <fullName evidence="1">Uncharacterized protein</fullName>
    </submittedName>
</protein>
<organism evidence="1 2">
    <name type="scientific">Candidatus Eubacterium faecale</name>
    <dbReference type="NCBI Taxonomy" id="2838568"/>
    <lineage>
        <taxon>Bacteria</taxon>
        <taxon>Bacillati</taxon>
        <taxon>Bacillota</taxon>
        <taxon>Clostridia</taxon>
        <taxon>Eubacteriales</taxon>
        <taxon>Eubacteriaceae</taxon>
        <taxon>Eubacterium</taxon>
    </lineage>
</organism>